<proteinExistence type="predicted"/>
<dbReference type="Proteomes" id="UP000243723">
    <property type="component" value="Unassembled WGS sequence"/>
</dbReference>
<dbReference type="PANTHER" id="PTHR15460">
    <property type="entry name" value="PEROXISOMAL MEMBRANE PROTEIN 4"/>
    <property type="match status" value="1"/>
</dbReference>
<organism evidence="1 2">
    <name type="scientific">Elsinoe australis</name>
    <dbReference type="NCBI Taxonomy" id="40998"/>
    <lineage>
        <taxon>Eukaryota</taxon>
        <taxon>Fungi</taxon>
        <taxon>Dikarya</taxon>
        <taxon>Ascomycota</taxon>
        <taxon>Pezizomycotina</taxon>
        <taxon>Dothideomycetes</taxon>
        <taxon>Dothideomycetidae</taxon>
        <taxon>Myriangiales</taxon>
        <taxon>Elsinoaceae</taxon>
        <taxon>Elsinoe</taxon>
    </lineage>
</organism>
<dbReference type="Pfam" id="PF02466">
    <property type="entry name" value="Tim17"/>
    <property type="match status" value="1"/>
</dbReference>
<dbReference type="PIRSF" id="PIRSF013674">
    <property type="entry name" value="PXMP4"/>
    <property type="match status" value="1"/>
</dbReference>
<evidence type="ECO:0000313" key="2">
    <source>
        <dbReference type="Proteomes" id="UP000243723"/>
    </source>
</evidence>
<comment type="caution">
    <text evidence="1">The sequence shown here is derived from an EMBL/GenBank/DDBJ whole genome shotgun (WGS) entry which is preliminary data.</text>
</comment>
<accession>A0A2P8A5P2</accession>
<gene>
    <name evidence="1" type="ORF">B9Z65_4663</name>
</gene>
<dbReference type="AlphaFoldDB" id="A0A2P8A5P2"/>
<name>A0A2P8A5P2_9PEZI</name>
<protein>
    <submittedName>
        <fullName evidence="1">Peroxisomal membrane protein 4</fullName>
    </submittedName>
</protein>
<reference evidence="1 2" key="1">
    <citation type="submission" date="2017-05" db="EMBL/GenBank/DDBJ databases">
        <title>Draft genome sequence of Elsinoe australis.</title>
        <authorList>
            <person name="Cheng Q."/>
        </authorList>
    </citation>
    <scope>NUCLEOTIDE SEQUENCE [LARGE SCALE GENOMIC DNA]</scope>
    <source>
        <strain evidence="1 2">NL1</strain>
    </source>
</reference>
<dbReference type="EMBL" id="NHZQ01000066">
    <property type="protein sequence ID" value="PSK55785.1"/>
    <property type="molecule type" value="Genomic_DNA"/>
</dbReference>
<sequence length="255" mass="28796">MRVDFQRKFLFLATDHAAAERIVLDPKYHAPLTLVKAVRNGIVYGTKIRFPHALVMVFLFRSGTFRDKCTQVFKATRQHARNLAVFALIYKTSCLVLRSTHPKNKERSVDSFVAGLLGGYYVFGTSKSSVNQQIVIYVFARVILALAKLSIQPPGDNALIGAQYGGRGGMGVIKMDEETRERIRRAAWPVFASVSWASVMWLFRWYPEMLQPSLKSSMTYIFADSNKWDSLTTLLLYNKITEVNTSITSAEGIPK</sequence>
<dbReference type="InterPro" id="IPR019531">
    <property type="entry name" value="Pmp4"/>
</dbReference>
<dbReference type="GO" id="GO:0005778">
    <property type="term" value="C:peroxisomal membrane"/>
    <property type="evidence" value="ECO:0007669"/>
    <property type="project" value="TreeGrafter"/>
</dbReference>
<evidence type="ECO:0000313" key="1">
    <source>
        <dbReference type="EMBL" id="PSK55785.1"/>
    </source>
</evidence>
<dbReference type="STRING" id="40998.A0A2P8A5P2"/>
<dbReference type="PANTHER" id="PTHR15460:SF3">
    <property type="entry name" value="PEROXISOMAL MEMBRANE PROTEIN 4"/>
    <property type="match status" value="1"/>
</dbReference>
<dbReference type="OrthoDB" id="39659at2759"/>
<keyword evidence="2" id="KW-1185">Reference proteome</keyword>